<name>A0A914Q6R8_9BILA</name>
<sequence>MANFFILIISTTTILNSANPKEIKTLMTSFINKVMNTINSYNIENCNSIGEAAVRTGTMLMFLSNFVEIEMLMNEYFLQLSLYCKTLPELFDFDE</sequence>
<evidence type="ECO:0000256" key="1">
    <source>
        <dbReference type="SAM" id="SignalP"/>
    </source>
</evidence>
<reference evidence="3" key="1">
    <citation type="submission" date="2022-11" db="UniProtKB">
        <authorList>
            <consortium name="WormBaseParasite"/>
        </authorList>
    </citation>
    <scope>IDENTIFICATION</scope>
</reference>
<evidence type="ECO:0000313" key="2">
    <source>
        <dbReference type="Proteomes" id="UP000887578"/>
    </source>
</evidence>
<keyword evidence="1" id="KW-0732">Signal</keyword>
<keyword evidence="2" id="KW-1185">Reference proteome</keyword>
<dbReference type="WBParaSite" id="PDA_v2.g24704.t1">
    <property type="protein sequence ID" value="PDA_v2.g24704.t1"/>
    <property type="gene ID" value="PDA_v2.g24704"/>
</dbReference>
<feature type="chain" id="PRO_5037020594" evidence="1">
    <location>
        <begin position="19"/>
        <end position="95"/>
    </location>
</feature>
<organism evidence="2 3">
    <name type="scientific">Panagrolaimus davidi</name>
    <dbReference type="NCBI Taxonomy" id="227884"/>
    <lineage>
        <taxon>Eukaryota</taxon>
        <taxon>Metazoa</taxon>
        <taxon>Ecdysozoa</taxon>
        <taxon>Nematoda</taxon>
        <taxon>Chromadorea</taxon>
        <taxon>Rhabditida</taxon>
        <taxon>Tylenchina</taxon>
        <taxon>Panagrolaimomorpha</taxon>
        <taxon>Panagrolaimoidea</taxon>
        <taxon>Panagrolaimidae</taxon>
        <taxon>Panagrolaimus</taxon>
    </lineage>
</organism>
<proteinExistence type="predicted"/>
<feature type="signal peptide" evidence="1">
    <location>
        <begin position="1"/>
        <end position="18"/>
    </location>
</feature>
<dbReference type="Proteomes" id="UP000887578">
    <property type="component" value="Unplaced"/>
</dbReference>
<evidence type="ECO:0000313" key="3">
    <source>
        <dbReference type="WBParaSite" id="PDA_v2.g24704.t1"/>
    </source>
</evidence>
<accession>A0A914Q6R8</accession>
<protein>
    <submittedName>
        <fullName evidence="3">Uncharacterized protein</fullName>
    </submittedName>
</protein>
<dbReference type="AlphaFoldDB" id="A0A914Q6R8"/>